<protein>
    <submittedName>
        <fullName evidence="1">Uncharacterized protein</fullName>
    </submittedName>
</protein>
<reference evidence="1" key="1">
    <citation type="submission" date="2018-10" db="EMBL/GenBank/DDBJ databases">
        <title>Hidden diversity of soil giant viruses.</title>
        <authorList>
            <person name="Schulz F."/>
            <person name="Alteio L."/>
            <person name="Goudeau D."/>
            <person name="Ryan E.M."/>
            <person name="Malmstrom R.R."/>
            <person name="Blanchard J."/>
            <person name="Woyke T."/>
        </authorList>
    </citation>
    <scope>NUCLEOTIDE SEQUENCE</scope>
    <source>
        <strain evidence="1">HAV1</strain>
    </source>
</reference>
<evidence type="ECO:0000313" key="1">
    <source>
        <dbReference type="EMBL" id="AYV80669.1"/>
    </source>
</evidence>
<sequence>MASGFVSRGQLEKYIEFFRVRPAGTEMSIAQTIEKIENKIMITERILKDPAFG</sequence>
<accession>A0A3G5A596</accession>
<gene>
    <name evidence="1" type="ORF">Harvfovirus4_33</name>
</gene>
<name>A0A3G5A596_9VIRU</name>
<organism evidence="1">
    <name type="scientific">Harvfovirus sp</name>
    <dbReference type="NCBI Taxonomy" id="2487768"/>
    <lineage>
        <taxon>Viruses</taxon>
        <taxon>Varidnaviria</taxon>
        <taxon>Bamfordvirae</taxon>
        <taxon>Nucleocytoviricota</taxon>
        <taxon>Megaviricetes</taxon>
        <taxon>Imitervirales</taxon>
        <taxon>Mimiviridae</taxon>
        <taxon>Klosneuvirinae</taxon>
    </lineage>
</organism>
<proteinExistence type="predicted"/>
<dbReference type="EMBL" id="MK072246">
    <property type="protein sequence ID" value="AYV80669.1"/>
    <property type="molecule type" value="Genomic_DNA"/>
</dbReference>